<feature type="domain" description="N-acetyltransferase" evidence="1">
    <location>
        <begin position="5"/>
        <end position="152"/>
    </location>
</feature>
<organism evidence="2 3">
    <name type="scientific">Rheinheimera lutimaris</name>
    <dbReference type="NCBI Taxonomy" id="2740584"/>
    <lineage>
        <taxon>Bacteria</taxon>
        <taxon>Pseudomonadati</taxon>
        <taxon>Pseudomonadota</taxon>
        <taxon>Gammaproteobacteria</taxon>
        <taxon>Chromatiales</taxon>
        <taxon>Chromatiaceae</taxon>
        <taxon>Rheinheimera</taxon>
    </lineage>
</organism>
<dbReference type="Proteomes" id="UP000523161">
    <property type="component" value="Unassembled WGS sequence"/>
</dbReference>
<evidence type="ECO:0000259" key="1">
    <source>
        <dbReference type="PROSITE" id="PS51186"/>
    </source>
</evidence>
<dbReference type="Pfam" id="PF13508">
    <property type="entry name" value="Acetyltransf_7"/>
    <property type="match status" value="1"/>
</dbReference>
<protein>
    <submittedName>
        <fullName evidence="2">GNAT family N-acetyltransferase</fullName>
    </submittedName>
</protein>
<evidence type="ECO:0000313" key="3">
    <source>
        <dbReference type="Proteomes" id="UP000523161"/>
    </source>
</evidence>
<dbReference type="CDD" id="cd04301">
    <property type="entry name" value="NAT_SF"/>
    <property type="match status" value="1"/>
</dbReference>
<proteinExistence type="predicted"/>
<name>A0A7Y5AQ41_9GAMM</name>
<keyword evidence="3" id="KW-1185">Reference proteome</keyword>
<gene>
    <name evidence="2" type="ORF">HRH59_05140</name>
</gene>
<dbReference type="GO" id="GO:0016747">
    <property type="term" value="F:acyltransferase activity, transferring groups other than amino-acyl groups"/>
    <property type="evidence" value="ECO:0007669"/>
    <property type="project" value="InterPro"/>
</dbReference>
<dbReference type="InterPro" id="IPR000182">
    <property type="entry name" value="GNAT_dom"/>
</dbReference>
<evidence type="ECO:0000313" key="2">
    <source>
        <dbReference type="EMBL" id="NRQ41960.1"/>
    </source>
</evidence>
<dbReference type="PROSITE" id="PS51186">
    <property type="entry name" value="GNAT"/>
    <property type="match status" value="1"/>
</dbReference>
<keyword evidence="2" id="KW-0808">Transferase</keyword>
<dbReference type="InterPro" id="IPR016181">
    <property type="entry name" value="Acyl_CoA_acyltransferase"/>
</dbReference>
<dbReference type="AlphaFoldDB" id="A0A7Y5AQ41"/>
<reference evidence="2 3" key="1">
    <citation type="submission" date="2020-06" db="EMBL/GenBank/DDBJ databases">
        <title>Rheinheimera sp. nov., a marine bacterium isolated from coastal.</title>
        <authorList>
            <person name="Yu Q."/>
            <person name="Qi Y."/>
            <person name="Pu J."/>
        </authorList>
    </citation>
    <scope>NUCLEOTIDE SEQUENCE [LARGE SCALE GENOMIC DNA]</scope>
    <source>
        <strain evidence="2 3">YQF-2</strain>
    </source>
</reference>
<dbReference type="SUPFAM" id="SSF55729">
    <property type="entry name" value="Acyl-CoA N-acyltransferases (Nat)"/>
    <property type="match status" value="1"/>
</dbReference>
<dbReference type="Gene3D" id="3.40.630.30">
    <property type="match status" value="1"/>
</dbReference>
<dbReference type="RefSeq" id="WP_173500207.1">
    <property type="nucleotide sequence ID" value="NZ_JABSOD010000004.1"/>
</dbReference>
<dbReference type="EMBL" id="JABSOD010000004">
    <property type="protein sequence ID" value="NRQ41960.1"/>
    <property type="molecule type" value="Genomic_DNA"/>
</dbReference>
<sequence length="189" mass="21392">MITSIKLRKVNSSGLAGDIGAIMMLADFYGIEMSSALKWSVEQRLLELSKARMMVWSGESVMVLANDLHGMPLGMILYTTTDDKTIRRIDALFVIEKFRGKGISTKLLQAIKEDKDFHTYATPSSVGWYEKNGFRVLRNHPEGTVEMTTAGGEPNYEYTVRVPIPSEMDNKFIEKMKKFEEERAKLGKV</sequence>
<accession>A0A7Y5AQ41</accession>
<comment type="caution">
    <text evidence="2">The sequence shown here is derived from an EMBL/GenBank/DDBJ whole genome shotgun (WGS) entry which is preliminary data.</text>
</comment>